<protein>
    <submittedName>
        <fullName evidence="1">Uncharacterized protein</fullName>
    </submittedName>
</protein>
<name>A0A6A4Q7E0_LUPAL</name>
<sequence length="49" mass="5550">MDHFTNQVLILIVQVPIETSLLIVPVMELTANYSPPKFVILDMNMALHV</sequence>
<proteinExistence type="predicted"/>
<accession>A0A6A4Q7E0</accession>
<evidence type="ECO:0000313" key="2">
    <source>
        <dbReference type="Proteomes" id="UP000447434"/>
    </source>
</evidence>
<dbReference type="AlphaFoldDB" id="A0A6A4Q7E0"/>
<dbReference type="Proteomes" id="UP000447434">
    <property type="component" value="Chromosome 8"/>
</dbReference>
<keyword evidence="2" id="KW-1185">Reference proteome</keyword>
<dbReference type="EMBL" id="WOCE01000008">
    <property type="protein sequence ID" value="KAE9609304.1"/>
    <property type="molecule type" value="Genomic_DNA"/>
</dbReference>
<organism evidence="1 2">
    <name type="scientific">Lupinus albus</name>
    <name type="common">White lupine</name>
    <name type="synonym">Lupinus termis</name>
    <dbReference type="NCBI Taxonomy" id="3870"/>
    <lineage>
        <taxon>Eukaryota</taxon>
        <taxon>Viridiplantae</taxon>
        <taxon>Streptophyta</taxon>
        <taxon>Embryophyta</taxon>
        <taxon>Tracheophyta</taxon>
        <taxon>Spermatophyta</taxon>
        <taxon>Magnoliopsida</taxon>
        <taxon>eudicotyledons</taxon>
        <taxon>Gunneridae</taxon>
        <taxon>Pentapetalae</taxon>
        <taxon>rosids</taxon>
        <taxon>fabids</taxon>
        <taxon>Fabales</taxon>
        <taxon>Fabaceae</taxon>
        <taxon>Papilionoideae</taxon>
        <taxon>50 kb inversion clade</taxon>
        <taxon>genistoids sensu lato</taxon>
        <taxon>core genistoids</taxon>
        <taxon>Genisteae</taxon>
        <taxon>Lupinus</taxon>
    </lineage>
</organism>
<comment type="caution">
    <text evidence="1">The sequence shown here is derived from an EMBL/GenBank/DDBJ whole genome shotgun (WGS) entry which is preliminary data.</text>
</comment>
<reference evidence="2" key="1">
    <citation type="journal article" date="2020" name="Nat. Commun.">
        <title>Genome sequence of the cluster root forming white lupin.</title>
        <authorList>
            <person name="Hufnagel B."/>
            <person name="Marques A."/>
            <person name="Soriano A."/>
            <person name="Marques L."/>
            <person name="Divol F."/>
            <person name="Doumas P."/>
            <person name="Sallet E."/>
            <person name="Mancinotti D."/>
            <person name="Carrere S."/>
            <person name="Marande W."/>
            <person name="Arribat S."/>
            <person name="Keller J."/>
            <person name="Huneau C."/>
            <person name="Blein T."/>
            <person name="Aime D."/>
            <person name="Laguerre M."/>
            <person name="Taylor J."/>
            <person name="Schubert V."/>
            <person name="Nelson M."/>
            <person name="Geu-Flores F."/>
            <person name="Crespi M."/>
            <person name="Gallardo-Guerrero K."/>
            <person name="Delaux P.-M."/>
            <person name="Salse J."/>
            <person name="Berges H."/>
            <person name="Guyot R."/>
            <person name="Gouzy J."/>
            <person name="Peret B."/>
        </authorList>
    </citation>
    <scope>NUCLEOTIDE SEQUENCE [LARGE SCALE GENOMIC DNA]</scope>
    <source>
        <strain evidence="2">cv. Amiga</strain>
    </source>
</reference>
<evidence type="ECO:0000313" key="1">
    <source>
        <dbReference type="EMBL" id="KAE9609304.1"/>
    </source>
</evidence>
<gene>
    <name evidence="1" type="ORF">Lalb_Chr08g0244781</name>
</gene>